<reference evidence="4" key="1">
    <citation type="submission" date="2020-10" db="EMBL/GenBank/DDBJ databases">
        <authorList>
            <person name="Gilroy R."/>
        </authorList>
    </citation>
    <scope>NUCLEOTIDE SEQUENCE</scope>
    <source>
        <strain evidence="4">CHK195-11698</strain>
    </source>
</reference>
<dbReference type="InterPro" id="IPR013078">
    <property type="entry name" value="His_Pase_superF_clade-1"/>
</dbReference>
<comment type="caution">
    <text evidence="4">The sequence shown here is derived from an EMBL/GenBank/DDBJ whole genome shotgun (WGS) entry which is preliminary data.</text>
</comment>
<feature type="active site" description="Proton donor/acceptor" evidence="2">
    <location>
        <position position="84"/>
    </location>
</feature>
<dbReference type="Proteomes" id="UP000824175">
    <property type="component" value="Unassembled WGS sequence"/>
</dbReference>
<dbReference type="EMBL" id="DVMJ01000103">
    <property type="protein sequence ID" value="HIU14621.1"/>
    <property type="molecule type" value="Genomic_DNA"/>
</dbReference>
<reference evidence="4" key="2">
    <citation type="journal article" date="2021" name="PeerJ">
        <title>Extensive microbial diversity within the chicken gut microbiome revealed by metagenomics and culture.</title>
        <authorList>
            <person name="Gilroy R."/>
            <person name="Ravi A."/>
            <person name="Getino M."/>
            <person name="Pursley I."/>
            <person name="Horton D.L."/>
            <person name="Alikhan N.F."/>
            <person name="Baker D."/>
            <person name="Gharbi K."/>
            <person name="Hall N."/>
            <person name="Watson M."/>
            <person name="Adriaenssens E.M."/>
            <person name="Foster-Nyarko E."/>
            <person name="Jarju S."/>
            <person name="Secka A."/>
            <person name="Antonio M."/>
            <person name="Oren A."/>
            <person name="Chaudhuri R.R."/>
            <person name="La Ragione R."/>
            <person name="Hildebrand F."/>
            <person name="Pallen M.J."/>
        </authorList>
    </citation>
    <scope>NUCLEOTIDE SEQUENCE</scope>
    <source>
        <strain evidence="4">CHK195-11698</strain>
    </source>
</reference>
<dbReference type="PANTHER" id="PTHR46517:SF1">
    <property type="entry name" value="FRUCTOSE-2,6-BISPHOSPHATASE TIGAR"/>
    <property type="match status" value="1"/>
</dbReference>
<dbReference type="SUPFAM" id="SSF53254">
    <property type="entry name" value="Phosphoglycerate mutase-like"/>
    <property type="match status" value="1"/>
</dbReference>
<feature type="binding site" evidence="3">
    <location>
        <begin position="84"/>
        <end position="87"/>
    </location>
    <ligand>
        <name>substrate</name>
    </ligand>
</feature>
<dbReference type="InterPro" id="IPR029033">
    <property type="entry name" value="His_PPase_superfam"/>
</dbReference>
<evidence type="ECO:0000313" key="5">
    <source>
        <dbReference type="Proteomes" id="UP000824175"/>
    </source>
</evidence>
<dbReference type="Gene3D" id="3.40.50.1240">
    <property type="entry name" value="Phosphoglycerate mutase-like"/>
    <property type="match status" value="1"/>
</dbReference>
<dbReference type="PIRSF" id="PIRSF000709">
    <property type="entry name" value="6PFK_2-Ptase"/>
    <property type="match status" value="1"/>
</dbReference>
<evidence type="ECO:0000256" key="3">
    <source>
        <dbReference type="PIRSR" id="PIRSR613078-2"/>
    </source>
</evidence>
<feature type="active site" description="Tele-phosphohistidine intermediate" evidence="2">
    <location>
        <position position="11"/>
    </location>
</feature>
<dbReference type="GO" id="GO:0004331">
    <property type="term" value="F:fructose-2,6-bisphosphate 2-phosphatase activity"/>
    <property type="evidence" value="ECO:0007669"/>
    <property type="project" value="TreeGrafter"/>
</dbReference>
<organism evidence="4 5">
    <name type="scientific">Candidatus Fimiplasma intestinipullorum</name>
    <dbReference type="NCBI Taxonomy" id="2840825"/>
    <lineage>
        <taxon>Bacteria</taxon>
        <taxon>Bacillati</taxon>
        <taxon>Bacillota</taxon>
        <taxon>Clostridia</taxon>
        <taxon>Eubacteriales</taxon>
        <taxon>Candidatus Fimiplasma</taxon>
    </lineage>
</organism>
<dbReference type="GO" id="GO:0005829">
    <property type="term" value="C:cytosol"/>
    <property type="evidence" value="ECO:0007669"/>
    <property type="project" value="TreeGrafter"/>
</dbReference>
<gene>
    <name evidence="4" type="ORF">IAD15_11250</name>
</gene>
<dbReference type="GO" id="GO:0043456">
    <property type="term" value="P:regulation of pentose-phosphate shunt"/>
    <property type="evidence" value="ECO:0007669"/>
    <property type="project" value="TreeGrafter"/>
</dbReference>
<evidence type="ECO:0000256" key="1">
    <source>
        <dbReference type="ARBA" id="ARBA00022801"/>
    </source>
</evidence>
<feature type="binding site" evidence="3">
    <location>
        <position position="62"/>
    </location>
    <ligand>
        <name>substrate</name>
    </ligand>
</feature>
<sequence>MKALTLYFLRHGKTWFNEKNIVQGWCDSLLTDESIQLAQAAQKQWQEHGIVFDHAYVSPTLRTRQTLHAVARDVPYTEMADLMEIHYGYLEGESAKTLQLFYPERYDFDHFKGFAGGENWIQAGGRFKRALETIVAEAQDGQKLLIVTHGAIMTWFLHQLDEKITTKVPNLCLCEVEYLDGRMAIKKINA</sequence>
<dbReference type="SMART" id="SM00855">
    <property type="entry name" value="PGAM"/>
    <property type="match status" value="1"/>
</dbReference>
<feature type="binding site" evidence="3">
    <location>
        <begin position="10"/>
        <end position="17"/>
    </location>
    <ligand>
        <name>substrate</name>
    </ligand>
</feature>
<dbReference type="CDD" id="cd07067">
    <property type="entry name" value="HP_PGM_like"/>
    <property type="match status" value="1"/>
</dbReference>
<evidence type="ECO:0000256" key="2">
    <source>
        <dbReference type="PIRSR" id="PIRSR613078-1"/>
    </source>
</evidence>
<protein>
    <submittedName>
        <fullName evidence="4">Histidine phosphatase family protein</fullName>
    </submittedName>
</protein>
<dbReference type="InterPro" id="IPR051695">
    <property type="entry name" value="Phosphoglycerate_Mutase"/>
</dbReference>
<dbReference type="GO" id="GO:0045820">
    <property type="term" value="P:negative regulation of glycolytic process"/>
    <property type="evidence" value="ECO:0007669"/>
    <property type="project" value="TreeGrafter"/>
</dbReference>
<proteinExistence type="predicted"/>
<keyword evidence="1" id="KW-0378">Hydrolase</keyword>
<dbReference type="PANTHER" id="PTHR46517">
    <property type="entry name" value="FRUCTOSE-2,6-BISPHOSPHATASE TIGAR"/>
    <property type="match status" value="1"/>
</dbReference>
<evidence type="ECO:0000313" key="4">
    <source>
        <dbReference type="EMBL" id="HIU14621.1"/>
    </source>
</evidence>
<dbReference type="Pfam" id="PF00300">
    <property type="entry name" value="His_Phos_1"/>
    <property type="match status" value="1"/>
</dbReference>
<name>A0A9D1L1Y7_9FIRM</name>
<accession>A0A9D1L1Y7</accession>
<dbReference type="AlphaFoldDB" id="A0A9D1L1Y7"/>